<organism evidence="1 2">
    <name type="scientific">Chitinophaga arvensicola</name>
    <dbReference type="NCBI Taxonomy" id="29529"/>
    <lineage>
        <taxon>Bacteria</taxon>
        <taxon>Pseudomonadati</taxon>
        <taxon>Bacteroidota</taxon>
        <taxon>Chitinophagia</taxon>
        <taxon>Chitinophagales</taxon>
        <taxon>Chitinophagaceae</taxon>
        <taxon>Chitinophaga</taxon>
    </lineage>
</organism>
<evidence type="ECO:0000313" key="2">
    <source>
        <dbReference type="Proteomes" id="UP000199310"/>
    </source>
</evidence>
<dbReference type="Proteomes" id="UP000199310">
    <property type="component" value="Unassembled WGS sequence"/>
</dbReference>
<dbReference type="EMBL" id="FOJG01000002">
    <property type="protein sequence ID" value="SEW53490.1"/>
    <property type="molecule type" value="Genomic_DNA"/>
</dbReference>
<dbReference type="InterPro" id="IPR006530">
    <property type="entry name" value="YD"/>
</dbReference>
<accession>A0A1I0SAS3</accession>
<dbReference type="AlphaFoldDB" id="A0A1I0SAS3"/>
<evidence type="ECO:0000313" key="1">
    <source>
        <dbReference type="EMBL" id="SEW53490.1"/>
    </source>
</evidence>
<reference evidence="2" key="1">
    <citation type="submission" date="2016-10" db="EMBL/GenBank/DDBJ databases">
        <authorList>
            <person name="Varghese N."/>
            <person name="Submissions S."/>
        </authorList>
    </citation>
    <scope>NUCLEOTIDE SEQUENCE [LARGE SCALE GENOMIC DNA]</scope>
    <source>
        <strain evidence="2">DSM 3695</strain>
    </source>
</reference>
<protein>
    <submittedName>
        <fullName evidence="1">YD repeat-containing protein</fullName>
    </submittedName>
</protein>
<name>A0A1I0SAS3_9BACT</name>
<gene>
    <name evidence="1" type="ORF">SAMN04488122_5496</name>
</gene>
<dbReference type="NCBIfam" id="TIGR01643">
    <property type="entry name" value="YD_repeat_2x"/>
    <property type="match status" value="1"/>
</dbReference>
<sequence>MFKVFGIRIVCNLYTMRYLLSLFFFFVCTVSLHAQKYVEQAVLTQGGLGKLPSDAGFSIQKPSSGIHYNGTLDFTYNLFPTQLSNQLLSFTINYNSKGIKVDEEASEIGLGWSHNFVGRIARTVNGYDDFTKGNANGQTIYFNNDIQFVDTVPYPLYQMSYNLKYTLPAKKVREIYINGAEEAGSQLYLPFVRLGGAETQVFNVSSQFSVNETVINNEYEPDVYNVEVPGFSAEFIIDKRGKVYEKNNSGAKYNYTYSYNVATNKYDVTWKIVAPNGVIYYFNKYEERFSPTGQIALPPWSIANWYLTQIVTPQGDKIDYKYTARSYNSIKNYTSRNEIEVSGVPVISYTPLMDLNTWVLDSVIARNFKVSFFRESRKDVSVGDRISAIRLHRIQQGIPVIDSVHFYQSYFIGTGGYSNGIPSEFNYNAEYLTHRLKLDSLSINIAAARKDDQVYKFEYNDTPSPLPAKNSFSRDLWGYYNASGATSLLPRTTMYLPYPTGALITMGTADRSAGVLDEVQKYVLKRIKYPTGGFTEIEYENNEFNIKKTELYNFTGFNLMDQSPPEAPKLESGYPMDAFGSKVRTMDFYIPATDLPPSASPNNAVVCTLQVVAPVNYQYFSQNPNYQVTFLNIYDSSGAVVYSADAGLRNIAYNYFDPTGKQYILDSRPSLKPGKYRMEFSFDKNWQFIQAYLLIRINWPKTLTTLVDSYPMKRGPGLRVKKVVHKADQASIASTSLYNYNYYQPGKDANGMDIMVRSTYGVLINRPINLTQRVTRSCFAPNSPTDIRLFSGMPAAITTDDLGYSRIEELQVGGGDTLRKVYDYSLIPSATANYDGMYTSGLKYINFPVNGFLTKESSYLGNTNQLVHSKTFKYLYELTNEIWGVKYFRASSGTILPGNCMNPDDVMMIFAYPVMNAGYLKKLSEEETYYNNGQELTKITNFQYKDYNKNFIASSTYSNSKGEIVLDSVMYVQDFKGTSPVVDTMINRNMLGITLENVKKVGGVQVSREKTTYDLWNNKAIVAPLKEERALMAGAMETEATYEAYDLYGNPLQFRGKDGIVTSLVWGYNNSYPVGKGVGLTYSSLAAVINNGIVANPANDYTLRKEADKWRNSFPNAFIISNTYNPLIGITSQTGVTGNVSYYEYDGQGRLKTIRDKDSNVVRLLEYKYSTNQP</sequence>
<proteinExistence type="predicted"/>
<keyword evidence="2" id="KW-1185">Reference proteome</keyword>
<dbReference type="STRING" id="29529.SAMN04488122_5496"/>